<comment type="similarity">
    <text evidence="2">Belongs to the JARID1 histone demethylase family.</text>
</comment>
<dbReference type="Gene3D" id="2.60.120.650">
    <property type="entry name" value="Cupin"/>
    <property type="match status" value="1"/>
</dbReference>
<dbReference type="GO" id="GO:0046872">
    <property type="term" value="F:metal ion binding"/>
    <property type="evidence" value="ECO:0007669"/>
    <property type="project" value="UniProtKB-KW"/>
</dbReference>
<evidence type="ECO:0000256" key="3">
    <source>
        <dbReference type="ARBA" id="ARBA00022723"/>
    </source>
</evidence>
<reference evidence="6" key="1">
    <citation type="submission" date="2019-07" db="EMBL/GenBank/DDBJ databases">
        <authorList>
            <person name="Dittberner H."/>
        </authorList>
    </citation>
    <scope>NUCLEOTIDE SEQUENCE [LARGE SCALE GENOMIC DNA]</scope>
</reference>
<evidence type="ECO:0000256" key="4">
    <source>
        <dbReference type="ARBA" id="ARBA00023242"/>
    </source>
</evidence>
<proteinExistence type="inferred from homology"/>
<comment type="subcellular location">
    <subcellularLocation>
        <location evidence="1">Nucleus</location>
    </subcellularLocation>
</comment>
<dbReference type="OrthoDB" id="1745512at2759"/>
<protein>
    <submittedName>
        <fullName evidence="6">Uncharacterized protein</fullName>
    </submittedName>
</protein>
<dbReference type="Proteomes" id="UP000489600">
    <property type="component" value="Unassembled WGS sequence"/>
</dbReference>
<gene>
    <name evidence="6" type="ORF">ANE_LOCUS19787</name>
</gene>
<organism evidence="6 7">
    <name type="scientific">Arabis nemorensis</name>
    <dbReference type="NCBI Taxonomy" id="586526"/>
    <lineage>
        <taxon>Eukaryota</taxon>
        <taxon>Viridiplantae</taxon>
        <taxon>Streptophyta</taxon>
        <taxon>Embryophyta</taxon>
        <taxon>Tracheophyta</taxon>
        <taxon>Spermatophyta</taxon>
        <taxon>Magnoliopsida</taxon>
        <taxon>eudicotyledons</taxon>
        <taxon>Gunneridae</taxon>
        <taxon>Pentapetalae</taxon>
        <taxon>rosids</taxon>
        <taxon>malvids</taxon>
        <taxon>Brassicales</taxon>
        <taxon>Brassicaceae</taxon>
        <taxon>Arabideae</taxon>
        <taxon>Arabis</taxon>
    </lineage>
</organism>
<dbReference type="EMBL" id="CABITT030000006">
    <property type="protein sequence ID" value="VVB09343.1"/>
    <property type="molecule type" value="Genomic_DNA"/>
</dbReference>
<evidence type="ECO:0000256" key="1">
    <source>
        <dbReference type="ARBA" id="ARBA00004123"/>
    </source>
</evidence>
<feature type="compositionally biased region" description="Acidic residues" evidence="5">
    <location>
        <begin position="1"/>
        <end position="12"/>
    </location>
</feature>
<accession>A0A565C6P9</accession>
<keyword evidence="4" id="KW-0539">Nucleus</keyword>
<keyword evidence="3" id="KW-0479">Metal-binding</keyword>
<dbReference type="GO" id="GO:0000118">
    <property type="term" value="C:histone deacetylase complex"/>
    <property type="evidence" value="ECO:0007669"/>
    <property type="project" value="TreeGrafter"/>
</dbReference>
<dbReference type="GO" id="GO:0032454">
    <property type="term" value="F:histone H3K9 demethylase activity"/>
    <property type="evidence" value="ECO:0007669"/>
    <property type="project" value="InterPro"/>
</dbReference>
<dbReference type="PROSITE" id="PS50270">
    <property type="entry name" value="NGF_2"/>
    <property type="match status" value="1"/>
</dbReference>
<dbReference type="InterPro" id="IPR045109">
    <property type="entry name" value="LSDs-like"/>
</dbReference>
<dbReference type="AlphaFoldDB" id="A0A565C6P9"/>
<name>A0A565C6P9_9BRAS</name>
<comment type="caution">
    <text evidence="6">The sequence shown here is derived from an EMBL/GenBank/DDBJ whole genome shotgun (WGS) entry which is preliminary data.</text>
</comment>
<feature type="region of interest" description="Disordered" evidence="5">
    <location>
        <begin position="1"/>
        <end position="49"/>
    </location>
</feature>
<evidence type="ECO:0000313" key="7">
    <source>
        <dbReference type="Proteomes" id="UP000489600"/>
    </source>
</evidence>
<sequence>MYLMTEEDYEGESESKIGNEKKKRKKLEAEIPVHSSKKPSDTVTKENAETSESNITTMVVSFDVRIAGRTVICSKYILRRLLPHMKEIYDEQIAEKEIEAKILGLEFGERHLQEIFDFHRSCSGCSFDICLTCCLKIRSGKLQACQENVSWSYMNRGLEYAHGGTSKFVETANNKLNREDRVKLSSMWKAKENGSISCYCGAGDMKLKRILRSDWVSDILKKVGKTAEATKLLDLPETVMGQCPCFNSEGHIDMANYKFKTACRDASEDNYLYCPSVSDVRQYDLKHFQHHWVKGEPVVVRNVLEATPGLSWEPMVMYRACRQRSHTKHETLVVDCLDFCEVRSYSLDSMFIFIRSVSFLI</sequence>
<dbReference type="GO" id="GO:0003712">
    <property type="term" value="F:transcription coregulator activity"/>
    <property type="evidence" value="ECO:0007669"/>
    <property type="project" value="TreeGrafter"/>
</dbReference>
<dbReference type="GO" id="GO:0031490">
    <property type="term" value="F:chromatin DNA binding"/>
    <property type="evidence" value="ECO:0007669"/>
    <property type="project" value="TreeGrafter"/>
</dbReference>
<evidence type="ECO:0000313" key="6">
    <source>
        <dbReference type="EMBL" id="VVB09343.1"/>
    </source>
</evidence>
<feature type="compositionally biased region" description="Basic and acidic residues" evidence="5">
    <location>
        <begin position="38"/>
        <end position="48"/>
    </location>
</feature>
<dbReference type="GO" id="GO:0006357">
    <property type="term" value="P:regulation of transcription by RNA polymerase II"/>
    <property type="evidence" value="ECO:0007669"/>
    <property type="project" value="TreeGrafter"/>
</dbReference>
<keyword evidence="7" id="KW-1185">Reference proteome</keyword>
<evidence type="ECO:0000256" key="5">
    <source>
        <dbReference type="SAM" id="MobiDB-lite"/>
    </source>
</evidence>
<dbReference type="PANTHER" id="PTHR12549:SF11">
    <property type="entry name" value="LYSINE-SPECIFIC DEMETHYLASE JMJ25"/>
    <property type="match status" value="1"/>
</dbReference>
<dbReference type="PANTHER" id="PTHR12549">
    <property type="entry name" value="JMJC DOMAIN-CONTAINING HISTONE DEMETHYLATION PROTEIN"/>
    <property type="match status" value="1"/>
</dbReference>
<dbReference type="GO" id="GO:0000785">
    <property type="term" value="C:chromatin"/>
    <property type="evidence" value="ECO:0007669"/>
    <property type="project" value="TreeGrafter"/>
</dbReference>
<evidence type="ECO:0000256" key="2">
    <source>
        <dbReference type="ARBA" id="ARBA00006801"/>
    </source>
</evidence>